<evidence type="ECO:0000256" key="3">
    <source>
        <dbReference type="ARBA" id="ARBA00022989"/>
    </source>
</evidence>
<dbReference type="Pfam" id="PF00146">
    <property type="entry name" value="NADHdh"/>
    <property type="match status" value="1"/>
</dbReference>
<name>A0A5J4QHB7_9ZZZZ</name>
<dbReference type="GO" id="GO:0016020">
    <property type="term" value="C:membrane"/>
    <property type="evidence" value="ECO:0007669"/>
    <property type="project" value="UniProtKB-SubCell"/>
</dbReference>
<organism evidence="6">
    <name type="scientific">termite gut metagenome</name>
    <dbReference type="NCBI Taxonomy" id="433724"/>
    <lineage>
        <taxon>unclassified sequences</taxon>
        <taxon>metagenomes</taxon>
        <taxon>organismal metagenomes</taxon>
    </lineage>
</organism>
<evidence type="ECO:0000256" key="4">
    <source>
        <dbReference type="ARBA" id="ARBA00023136"/>
    </source>
</evidence>
<comment type="subcellular location">
    <subcellularLocation>
        <location evidence="1">Membrane</location>
        <topology evidence="1">Multi-pass membrane protein</topology>
    </subcellularLocation>
</comment>
<keyword evidence="4 5" id="KW-0472">Membrane</keyword>
<keyword evidence="3 5" id="KW-1133">Transmembrane helix</keyword>
<proteinExistence type="predicted"/>
<evidence type="ECO:0000313" key="6">
    <source>
        <dbReference type="EMBL" id="KAA6319993.1"/>
    </source>
</evidence>
<protein>
    <submittedName>
        <fullName evidence="6">NADH-quinone oxidoreductase subunit H</fullName>
    </submittedName>
</protein>
<evidence type="ECO:0000256" key="2">
    <source>
        <dbReference type="ARBA" id="ARBA00022692"/>
    </source>
</evidence>
<accession>A0A5J4QHB7</accession>
<feature type="transmembrane region" description="Helical" evidence="5">
    <location>
        <begin position="25"/>
        <end position="45"/>
    </location>
</feature>
<dbReference type="InterPro" id="IPR001694">
    <property type="entry name" value="NADH_UbQ_OxRdtase_su1/FPO"/>
</dbReference>
<evidence type="ECO:0000256" key="5">
    <source>
        <dbReference type="SAM" id="Phobius"/>
    </source>
</evidence>
<keyword evidence="2 5" id="KW-0812">Transmembrane</keyword>
<gene>
    <name evidence="6" type="ORF">EZS27_030174</name>
</gene>
<comment type="caution">
    <text evidence="6">The sequence shown here is derived from an EMBL/GenBank/DDBJ whole genome shotgun (WGS) entry which is preliminary data.</text>
</comment>
<sequence length="47" mass="5864">FLLMWIKWTFPRLRIDQILRLEWKYLVPISMVNLLFMVLIVIFGLHF</sequence>
<reference evidence="6" key="1">
    <citation type="submission" date="2019-03" db="EMBL/GenBank/DDBJ databases">
        <title>Single cell metagenomics reveals metabolic interactions within the superorganism composed of flagellate Streblomastix strix and complex community of Bacteroidetes bacteria on its surface.</title>
        <authorList>
            <person name="Treitli S.C."/>
            <person name="Kolisko M."/>
            <person name="Husnik F."/>
            <person name="Keeling P."/>
            <person name="Hampl V."/>
        </authorList>
    </citation>
    <scope>NUCLEOTIDE SEQUENCE</scope>
    <source>
        <strain evidence="6">STM</strain>
    </source>
</reference>
<evidence type="ECO:0000256" key="1">
    <source>
        <dbReference type="ARBA" id="ARBA00004141"/>
    </source>
</evidence>
<feature type="non-terminal residue" evidence="6">
    <location>
        <position position="1"/>
    </location>
</feature>
<dbReference type="EMBL" id="SNRY01003716">
    <property type="protein sequence ID" value="KAA6319993.1"/>
    <property type="molecule type" value="Genomic_DNA"/>
</dbReference>
<dbReference type="AlphaFoldDB" id="A0A5J4QHB7"/>